<dbReference type="InterPro" id="IPR003591">
    <property type="entry name" value="Leu-rich_rpt_typical-subtyp"/>
</dbReference>
<evidence type="ECO:0000256" key="7">
    <source>
        <dbReference type="SAM" id="SignalP"/>
    </source>
</evidence>
<dbReference type="Pfam" id="PF12799">
    <property type="entry name" value="LRR_4"/>
    <property type="match status" value="1"/>
</dbReference>
<evidence type="ECO:0000256" key="3">
    <source>
        <dbReference type="ARBA" id="ARBA00022729"/>
    </source>
</evidence>
<sequence length="626" mass="69024">MKTGTLLLMVVLLILACSVFSSDTRVTSRKPKCREDERSALLEFKRAFFRKSMCASYDGQLESWRVAEGEAGDCCAWDGVECNEETGRVVSLDLENSCLHGPIGSNASLFRLVRLQRLNLAANDFKLSQIPSAIGNLRELTRLVLFDSSFRGQIPQEVLNLTNLSFLDLSYNALELKSPSIENLVQSLTKMEGLNLSQVLMSGPLPEVLADLSNLTSLVLANCSLQGELPMATFELPRLKTLDVSVNKNLSVRMPEFHWRSPLKSLLLAWTRCSSQLPGSLGNLNSLIELNIASCELSGVIPSSVGELAQLYTLDLSGNQLTGEIPPSLGKLVGLTYLDLSSNQLSGEIPSSLMNLTEVTLFDLSYNRLTGQIPSQISGLTSVLMLDLSYNRLEGLMPRTISELKNLNKFTVVSNNLNGTAQFDMLMKHQSLQALYLSFNNFSLVTQDLNVSLSKIVVLGLASCSLTEFPKFLTKLDTLEWIDLSYNGISGQVPQWLLNVSTENLAHLNLSKNSLTGFPSYPVKFKWANLQTLDLRYNGMEGPLPLPPRAILFYLASNNKLTGQIPQAMCQLSSIQILDLANNELLGVLPSCLSNLSSTLLTLSLHGNRFHGRIPRLQRGVRIEND</sequence>
<dbReference type="InterPro" id="IPR025875">
    <property type="entry name" value="Leu-rich_rpt_4"/>
</dbReference>
<proteinExistence type="predicted"/>
<keyword evidence="5" id="KW-1133">Transmembrane helix</keyword>
<feature type="domain" description="Leucine-rich repeat-containing N-terminal plant-type" evidence="8">
    <location>
        <begin position="35"/>
        <end position="83"/>
    </location>
</feature>
<evidence type="ECO:0000256" key="6">
    <source>
        <dbReference type="ARBA" id="ARBA00023136"/>
    </source>
</evidence>
<dbReference type="Pfam" id="PF00560">
    <property type="entry name" value="LRR_1"/>
    <property type="match status" value="3"/>
</dbReference>
<evidence type="ECO:0000256" key="1">
    <source>
        <dbReference type="ARBA" id="ARBA00022614"/>
    </source>
</evidence>
<dbReference type="PANTHER" id="PTHR48060">
    <property type="entry name" value="DNA DAMAGE-REPAIR/TOLERATION PROTEIN DRT100"/>
    <property type="match status" value="1"/>
</dbReference>
<evidence type="ECO:0000256" key="4">
    <source>
        <dbReference type="ARBA" id="ARBA00022737"/>
    </source>
</evidence>
<keyword evidence="3 7" id="KW-0732">Signal</keyword>
<accession>A0A8B8PKT6</accession>
<dbReference type="AlphaFoldDB" id="A0A8B8PKT6"/>
<dbReference type="RefSeq" id="XP_030534997.2">
    <property type="nucleotide sequence ID" value="XM_030679137.2"/>
</dbReference>
<reference evidence="10" key="1">
    <citation type="submission" date="2025-08" db="UniProtKB">
        <authorList>
            <consortium name="RefSeq"/>
        </authorList>
    </citation>
    <scope>IDENTIFICATION</scope>
    <source>
        <tissue evidence="10">Leaf</tissue>
    </source>
</reference>
<evidence type="ECO:0000256" key="2">
    <source>
        <dbReference type="ARBA" id="ARBA00022692"/>
    </source>
</evidence>
<keyword evidence="9" id="KW-1185">Reference proteome</keyword>
<dbReference type="KEGG" id="rarg:115744049"/>
<evidence type="ECO:0000256" key="5">
    <source>
        <dbReference type="ARBA" id="ARBA00022989"/>
    </source>
</evidence>
<dbReference type="InterPro" id="IPR001611">
    <property type="entry name" value="Leu-rich_rpt"/>
</dbReference>
<dbReference type="InterPro" id="IPR053211">
    <property type="entry name" value="DNA_repair-toleration"/>
</dbReference>
<organism evidence="9 10">
    <name type="scientific">Rhodamnia argentea</name>
    <dbReference type="NCBI Taxonomy" id="178133"/>
    <lineage>
        <taxon>Eukaryota</taxon>
        <taxon>Viridiplantae</taxon>
        <taxon>Streptophyta</taxon>
        <taxon>Embryophyta</taxon>
        <taxon>Tracheophyta</taxon>
        <taxon>Spermatophyta</taxon>
        <taxon>Magnoliopsida</taxon>
        <taxon>eudicotyledons</taxon>
        <taxon>Gunneridae</taxon>
        <taxon>Pentapetalae</taxon>
        <taxon>rosids</taxon>
        <taxon>malvids</taxon>
        <taxon>Myrtales</taxon>
        <taxon>Myrtaceae</taxon>
        <taxon>Myrtoideae</taxon>
        <taxon>Myrteae</taxon>
        <taxon>Australasian group</taxon>
        <taxon>Rhodamnia</taxon>
    </lineage>
</organism>
<dbReference type="Gene3D" id="3.80.10.10">
    <property type="entry name" value="Ribonuclease Inhibitor"/>
    <property type="match status" value="6"/>
</dbReference>
<dbReference type="Pfam" id="PF08263">
    <property type="entry name" value="LRRNT_2"/>
    <property type="match status" value="1"/>
</dbReference>
<dbReference type="GeneID" id="115744049"/>
<gene>
    <name evidence="10" type="primary">LOC115744049</name>
</gene>
<feature type="chain" id="PRO_5046529410" evidence="7">
    <location>
        <begin position="22"/>
        <end position="626"/>
    </location>
</feature>
<dbReference type="PROSITE" id="PS51257">
    <property type="entry name" value="PROKAR_LIPOPROTEIN"/>
    <property type="match status" value="1"/>
</dbReference>
<dbReference type="PANTHER" id="PTHR48060:SF21">
    <property type="entry name" value="L DOMAIN-LIKE PROTEIN"/>
    <property type="match status" value="1"/>
</dbReference>
<keyword evidence="1" id="KW-0433">Leucine-rich repeat</keyword>
<evidence type="ECO:0000313" key="10">
    <source>
        <dbReference type="RefSeq" id="XP_030534997.2"/>
    </source>
</evidence>
<dbReference type="Pfam" id="PF13855">
    <property type="entry name" value="LRR_8"/>
    <property type="match status" value="1"/>
</dbReference>
<dbReference type="SUPFAM" id="SSF52058">
    <property type="entry name" value="L domain-like"/>
    <property type="match status" value="1"/>
</dbReference>
<dbReference type="GO" id="GO:0005886">
    <property type="term" value="C:plasma membrane"/>
    <property type="evidence" value="ECO:0007669"/>
    <property type="project" value="UniProtKB-SubCell"/>
</dbReference>
<name>A0A8B8PKT6_9MYRT</name>
<keyword evidence="6" id="KW-0472">Membrane</keyword>
<feature type="signal peptide" evidence="7">
    <location>
        <begin position="1"/>
        <end position="21"/>
    </location>
</feature>
<evidence type="ECO:0000313" key="9">
    <source>
        <dbReference type="Proteomes" id="UP000827889"/>
    </source>
</evidence>
<dbReference type="PRINTS" id="PR00019">
    <property type="entry name" value="LEURICHRPT"/>
</dbReference>
<evidence type="ECO:0000259" key="8">
    <source>
        <dbReference type="Pfam" id="PF08263"/>
    </source>
</evidence>
<dbReference type="SMART" id="SM00365">
    <property type="entry name" value="LRR_SD22"/>
    <property type="match status" value="5"/>
</dbReference>
<dbReference type="InterPro" id="IPR013210">
    <property type="entry name" value="LRR_N_plant-typ"/>
</dbReference>
<keyword evidence="2" id="KW-0812">Transmembrane</keyword>
<protein>
    <submittedName>
        <fullName evidence="10">Receptor-like protein 7</fullName>
    </submittedName>
</protein>
<dbReference type="SUPFAM" id="SSF52047">
    <property type="entry name" value="RNI-like"/>
    <property type="match status" value="1"/>
</dbReference>
<dbReference type="Proteomes" id="UP000827889">
    <property type="component" value="Chromosome 11"/>
</dbReference>
<keyword evidence="4" id="KW-0677">Repeat</keyword>
<dbReference type="InterPro" id="IPR032675">
    <property type="entry name" value="LRR_dom_sf"/>
</dbReference>
<dbReference type="SMART" id="SM00369">
    <property type="entry name" value="LRR_TYP"/>
    <property type="match status" value="7"/>
</dbReference>